<gene>
    <name evidence="3" type="ORF">DIS24_g7992</name>
</gene>
<feature type="domain" description="AAA+ ATPase" evidence="2">
    <location>
        <begin position="501"/>
        <end position="625"/>
    </location>
</feature>
<protein>
    <recommendedName>
        <fullName evidence="2">AAA+ ATPase domain-containing protein</fullName>
    </recommendedName>
</protein>
<dbReference type="SUPFAM" id="SSF52540">
    <property type="entry name" value="P-loop containing nucleoside triphosphate hydrolases"/>
    <property type="match status" value="1"/>
</dbReference>
<reference evidence="3" key="1">
    <citation type="submission" date="2023-06" db="EMBL/GenBank/DDBJ databases">
        <title>Multi-omics analyses reveal the molecular pathogenesis toolkit of Lasiodiplodia hormozganensis, a cross-kingdom pathogen.</title>
        <authorList>
            <person name="Felix C."/>
            <person name="Meneses R."/>
            <person name="Goncalves M.F.M."/>
            <person name="Tilleman L."/>
            <person name="Duarte A.S."/>
            <person name="Jorrin-Novo J.V."/>
            <person name="Van De Peer Y."/>
            <person name="Deforce D."/>
            <person name="Van Nieuwerburgh F."/>
            <person name="Esteves A.C."/>
            <person name="Alves A."/>
        </authorList>
    </citation>
    <scope>NUCLEOTIDE SEQUENCE</scope>
    <source>
        <strain evidence="3">CBS 339.90</strain>
    </source>
</reference>
<sequence>MEYRMKAIEKLLTELTTTSMPGSLPEAEEEKILPPPPEEVKALSNPFDPATQAGQSHPPTSPPPASPPPASPPRHVSPVPNASPIRKDSPVRNDTPVGNHKPGREDGHIRNDSVMRSDTPIRNDTPVRNDTPIRNDTPVSDKRPVREEPHIRNDSVMRNDTPTGNDAHTRNDTPPRNETPTRNDMPARKDTSARHNAPIIQQSVTIPKRQGSVSTPPVSHKSHIEFDELCSLFEECQMAITSDRKQASKVVDVSLLPENGTSHGALRIRCVHLDYDGQFIGPVHTEFKIKKYSGARRVTTLPVHPYCMNVDPAGVRETLVVRGKKFMEVAAGKHMHCRGTAISPREQVDAQVMIDFQQAISRHPHWAPAIIGVGADIDDEDNDVWELCREKRMPDAFLQPREMSGGGYRGGVGSLSEDELMLLPYRVYGFILRTRKWAAFDIDDLHEVRTRPGGEGFKQLVLPSGHRSKLEPLLRHHFRQRQCKAESSPGTHHYYGSSKQPGLTILLHGVPGVGKTLTAECVASHFSKPFFPLFCSTILAGSPEDVTARIEEIFSLAATWDAVLLLEDAEPLVLHPSTHSTTAFLHALDNYPGLLFLHTTSPSPSTPSLNPALHTRLRLSLSYPPLNERATLDVWDVGIWQTKQQYPSTRIKADEILGFAAERYRDPYASRWTGRQIHNAFQNAVALAEDEALYSASGSIREHKERRSRAGSSALSTATLRRRHFEIVAGAWDEFERSAGGGSGGGAVQPAGSRSSSSHQRERDLPPPPPPQQQQTTVTRQQSVTLRAVEKQQRSASVSVEQRRRLVRANTIAGGQRPPSRAAYPSGGLPPLPKMPSRGSEAPLPPLPLPLPQLAEGHQHQRRMSSQMHMSHSHSRRASESSRATGTTVSTRSGGGGGGGGGSSRYVMSSGRQAKHKRWSSSVGEEGGEEGWSETRGDSGAEEWSSAEVERNLIDNFTAIAYR</sequence>
<feature type="compositionally biased region" description="Pro residues" evidence="1">
    <location>
        <begin position="59"/>
        <end position="72"/>
    </location>
</feature>
<dbReference type="Gene3D" id="3.40.50.300">
    <property type="entry name" value="P-loop containing nucleotide triphosphate hydrolases"/>
    <property type="match status" value="1"/>
</dbReference>
<keyword evidence="4" id="KW-1185">Reference proteome</keyword>
<comment type="caution">
    <text evidence="3">The sequence shown here is derived from an EMBL/GenBank/DDBJ whole genome shotgun (WGS) entry which is preliminary data.</text>
</comment>
<dbReference type="GO" id="GO:0016887">
    <property type="term" value="F:ATP hydrolysis activity"/>
    <property type="evidence" value="ECO:0007669"/>
    <property type="project" value="InterPro"/>
</dbReference>
<feature type="compositionally biased region" description="Low complexity" evidence="1">
    <location>
        <begin position="881"/>
        <end position="892"/>
    </location>
</feature>
<feature type="compositionally biased region" description="Gly residues" evidence="1">
    <location>
        <begin position="893"/>
        <end position="903"/>
    </location>
</feature>
<evidence type="ECO:0000259" key="2">
    <source>
        <dbReference type="SMART" id="SM00382"/>
    </source>
</evidence>
<evidence type="ECO:0000313" key="4">
    <source>
        <dbReference type="Proteomes" id="UP001175001"/>
    </source>
</evidence>
<dbReference type="EMBL" id="JAUJDW010000054">
    <property type="protein sequence ID" value="KAK0645333.1"/>
    <property type="molecule type" value="Genomic_DNA"/>
</dbReference>
<dbReference type="InterPro" id="IPR056599">
    <property type="entry name" value="AAA_lid_fung"/>
</dbReference>
<organism evidence="3 4">
    <name type="scientific">Lasiodiplodia hormozganensis</name>
    <dbReference type="NCBI Taxonomy" id="869390"/>
    <lineage>
        <taxon>Eukaryota</taxon>
        <taxon>Fungi</taxon>
        <taxon>Dikarya</taxon>
        <taxon>Ascomycota</taxon>
        <taxon>Pezizomycotina</taxon>
        <taxon>Dothideomycetes</taxon>
        <taxon>Dothideomycetes incertae sedis</taxon>
        <taxon>Botryosphaeriales</taxon>
        <taxon>Botryosphaeriaceae</taxon>
        <taxon>Lasiodiplodia</taxon>
    </lineage>
</organism>
<dbReference type="SMART" id="SM00382">
    <property type="entry name" value="AAA"/>
    <property type="match status" value="1"/>
</dbReference>
<dbReference type="InterPro" id="IPR003593">
    <property type="entry name" value="AAA+_ATPase"/>
</dbReference>
<dbReference type="AlphaFoldDB" id="A0AA39Y3N3"/>
<dbReference type="InterPro" id="IPR054289">
    <property type="entry name" value="DUF7025"/>
</dbReference>
<dbReference type="GO" id="GO:0005524">
    <property type="term" value="F:ATP binding"/>
    <property type="evidence" value="ECO:0007669"/>
    <property type="project" value="InterPro"/>
</dbReference>
<accession>A0AA39Y3N3</accession>
<feature type="compositionally biased region" description="Basic and acidic residues" evidence="1">
    <location>
        <begin position="167"/>
        <end position="193"/>
    </location>
</feature>
<feature type="region of interest" description="Disordered" evidence="1">
    <location>
        <begin position="808"/>
        <end position="947"/>
    </location>
</feature>
<dbReference type="PANTHER" id="PTHR46411">
    <property type="entry name" value="FAMILY ATPASE, PUTATIVE-RELATED"/>
    <property type="match status" value="1"/>
</dbReference>
<evidence type="ECO:0000256" key="1">
    <source>
        <dbReference type="SAM" id="MobiDB-lite"/>
    </source>
</evidence>
<feature type="compositionally biased region" description="Basic and acidic residues" evidence="1">
    <location>
        <begin position="102"/>
        <end position="157"/>
    </location>
</feature>
<dbReference type="Pfam" id="PF22942">
    <property type="entry name" value="DUF7025"/>
    <property type="match status" value="1"/>
</dbReference>
<feature type="region of interest" description="Disordered" evidence="1">
    <location>
        <begin position="14"/>
        <end position="199"/>
    </location>
</feature>
<proteinExistence type="predicted"/>
<dbReference type="InterPro" id="IPR027417">
    <property type="entry name" value="P-loop_NTPase"/>
</dbReference>
<evidence type="ECO:0000313" key="3">
    <source>
        <dbReference type="EMBL" id="KAK0645333.1"/>
    </source>
</evidence>
<name>A0AA39Y3N3_9PEZI</name>
<dbReference type="PANTHER" id="PTHR46411:SF2">
    <property type="entry name" value="AAA+ ATPASE DOMAIN-CONTAINING PROTEIN"/>
    <property type="match status" value="1"/>
</dbReference>
<feature type="region of interest" description="Disordered" evidence="1">
    <location>
        <begin position="736"/>
        <end position="782"/>
    </location>
</feature>
<dbReference type="Pfam" id="PF23232">
    <property type="entry name" value="AAA_lid_13"/>
    <property type="match status" value="1"/>
</dbReference>
<feature type="compositionally biased region" description="Low complexity" evidence="1">
    <location>
        <begin position="773"/>
        <end position="782"/>
    </location>
</feature>
<dbReference type="Pfam" id="PF00004">
    <property type="entry name" value="AAA"/>
    <property type="match status" value="1"/>
</dbReference>
<dbReference type="Proteomes" id="UP001175001">
    <property type="component" value="Unassembled WGS sequence"/>
</dbReference>
<dbReference type="InterPro" id="IPR003959">
    <property type="entry name" value="ATPase_AAA_core"/>
</dbReference>